<feature type="region of interest" description="Disordered" evidence="1">
    <location>
        <begin position="22"/>
        <end position="47"/>
    </location>
</feature>
<proteinExistence type="predicted"/>
<dbReference type="EMBL" id="JAOL01000144">
    <property type="protein sequence ID" value="EUA88309.1"/>
    <property type="molecule type" value="Genomic_DNA"/>
</dbReference>
<organism evidence="2 3">
    <name type="scientific">Mycobacterium ulcerans str. Harvey</name>
    <dbReference type="NCBI Taxonomy" id="1299332"/>
    <lineage>
        <taxon>Bacteria</taxon>
        <taxon>Bacillati</taxon>
        <taxon>Actinomycetota</taxon>
        <taxon>Actinomycetes</taxon>
        <taxon>Mycobacteriales</taxon>
        <taxon>Mycobacteriaceae</taxon>
        <taxon>Mycobacterium</taxon>
        <taxon>Mycobacterium ulcerans group</taxon>
    </lineage>
</organism>
<comment type="caution">
    <text evidence="2">The sequence shown here is derived from an EMBL/GenBank/DDBJ whole genome shotgun (WGS) entry which is preliminary data.</text>
</comment>
<name>A0ABN0QU94_MYCUL</name>
<accession>A0ABN0QU94</accession>
<sequence>MDGRSADPAGRRNAAVAALCRRPAQSGASGDTILTRNSAVGPSNALG</sequence>
<evidence type="ECO:0000313" key="2">
    <source>
        <dbReference type="EMBL" id="EUA88309.1"/>
    </source>
</evidence>
<evidence type="ECO:0000313" key="3">
    <source>
        <dbReference type="Proteomes" id="UP000020681"/>
    </source>
</evidence>
<keyword evidence="3" id="KW-1185">Reference proteome</keyword>
<protein>
    <submittedName>
        <fullName evidence="2">Uncharacterized protein</fullName>
    </submittedName>
</protein>
<dbReference type="Proteomes" id="UP000020681">
    <property type="component" value="Unassembled WGS sequence"/>
</dbReference>
<gene>
    <name evidence="2" type="ORF">I551_5182</name>
</gene>
<feature type="compositionally biased region" description="Polar residues" evidence="1">
    <location>
        <begin position="26"/>
        <end position="47"/>
    </location>
</feature>
<reference evidence="2 3" key="1">
    <citation type="submission" date="2014-01" db="EMBL/GenBank/DDBJ databases">
        <authorList>
            <person name="Dobos K."/>
            <person name="Lenaerts A."/>
            <person name="Ordway D."/>
            <person name="DeGroote M.A."/>
            <person name="Parker T."/>
            <person name="Sizemore C."/>
            <person name="Tallon L.J."/>
            <person name="Sadzewicz L.K."/>
            <person name="Sengamalay N."/>
            <person name="Fraser C.M."/>
            <person name="Hine E."/>
            <person name="Shefchek K.A."/>
            <person name="Das S.P."/>
            <person name="Tettelin H."/>
        </authorList>
    </citation>
    <scope>NUCLEOTIDE SEQUENCE [LARGE SCALE GENOMIC DNA]</scope>
    <source>
        <strain evidence="2 3">Harvey</strain>
    </source>
</reference>
<evidence type="ECO:0000256" key="1">
    <source>
        <dbReference type="SAM" id="MobiDB-lite"/>
    </source>
</evidence>